<protein>
    <submittedName>
        <fullName evidence="5">Nuclease (SNase domain protein)</fullName>
    </submittedName>
</protein>
<keyword evidence="6" id="KW-1185">Reference proteome</keyword>
<accession>A0A0F5L7U7</accession>
<dbReference type="Gene3D" id="2.40.50.90">
    <property type="match status" value="1"/>
</dbReference>
<name>A0A0F5L7U7_9HYPH</name>
<dbReference type="SMART" id="SM00318">
    <property type="entry name" value="SNc"/>
    <property type="match status" value="1"/>
</dbReference>
<dbReference type="STRING" id="361041.VW35_11990"/>
<evidence type="ECO:0000259" key="4">
    <source>
        <dbReference type="PROSITE" id="PS50830"/>
    </source>
</evidence>
<proteinExistence type="predicted"/>
<dbReference type="Pfam" id="PF00565">
    <property type="entry name" value="SNase"/>
    <property type="match status" value="1"/>
</dbReference>
<dbReference type="PANTHER" id="PTHR12302">
    <property type="entry name" value="EBNA2 BINDING PROTEIN P100"/>
    <property type="match status" value="1"/>
</dbReference>
<dbReference type="InterPro" id="IPR035437">
    <property type="entry name" value="SNase_OB-fold_sf"/>
</dbReference>
<dbReference type="PROSITE" id="PS50830">
    <property type="entry name" value="TNASE_3"/>
    <property type="match status" value="1"/>
</dbReference>
<evidence type="ECO:0000313" key="5">
    <source>
        <dbReference type="EMBL" id="KKB78423.1"/>
    </source>
</evidence>
<dbReference type="SUPFAM" id="SSF50199">
    <property type="entry name" value="Staphylococcal nuclease"/>
    <property type="match status" value="1"/>
</dbReference>
<evidence type="ECO:0000313" key="6">
    <source>
        <dbReference type="Proteomes" id="UP000033514"/>
    </source>
</evidence>
<sequence>MLANSAIACEALDMAPGGRVVEVTDGDTVVLDDGRRVRMIGTQAPKLPLGREGFETWPLAPEAQKVLSELTLDKSVRLGFGGERIDRYDRTLAHLFVETADGEIWAQLFMVEKGLARVYSFPDNRACLDLLFAAEARARTDRLGIWTNPYYSVRAADRPGELLNRVGHYELVEGRVLLADRSGSRVYLNFGRFWKEDFTAVIEGPALRLFEADGMDPTVLEGALVRIRGWVDDRDGPRIEITHPEQIEVLATR</sequence>
<dbReference type="Proteomes" id="UP000033514">
    <property type="component" value="Unassembled WGS sequence"/>
</dbReference>
<dbReference type="AlphaFoldDB" id="A0A0F5L7U7"/>
<feature type="domain" description="TNase-like" evidence="4">
    <location>
        <begin position="14"/>
        <end position="148"/>
    </location>
</feature>
<evidence type="ECO:0000256" key="1">
    <source>
        <dbReference type="ARBA" id="ARBA00022722"/>
    </source>
</evidence>
<keyword evidence="2" id="KW-0255">Endonuclease</keyword>
<evidence type="ECO:0000256" key="2">
    <source>
        <dbReference type="ARBA" id="ARBA00022759"/>
    </source>
</evidence>
<dbReference type="GO" id="GO:0004519">
    <property type="term" value="F:endonuclease activity"/>
    <property type="evidence" value="ECO:0007669"/>
    <property type="project" value="UniProtKB-KW"/>
</dbReference>
<dbReference type="PATRIC" id="fig|361041.3.peg.1770"/>
<keyword evidence="1" id="KW-0540">Nuclease</keyword>
<organism evidence="5 6">
    <name type="scientific">Devosia soli</name>
    <dbReference type="NCBI Taxonomy" id="361041"/>
    <lineage>
        <taxon>Bacteria</taxon>
        <taxon>Pseudomonadati</taxon>
        <taxon>Pseudomonadota</taxon>
        <taxon>Alphaproteobacteria</taxon>
        <taxon>Hyphomicrobiales</taxon>
        <taxon>Devosiaceae</taxon>
        <taxon>Devosia</taxon>
    </lineage>
</organism>
<gene>
    <name evidence="5" type="ORF">VW35_11990</name>
</gene>
<reference evidence="5 6" key="1">
    <citation type="submission" date="2015-03" db="EMBL/GenBank/DDBJ databases">
        <authorList>
            <person name="Hassan Y.I."/>
            <person name="Lepp D."/>
            <person name="Zhou T."/>
        </authorList>
    </citation>
    <scope>NUCLEOTIDE SEQUENCE [LARGE SCALE GENOMIC DNA]</scope>
    <source>
        <strain evidence="5 6">GH2-10</strain>
    </source>
</reference>
<dbReference type="GO" id="GO:0016787">
    <property type="term" value="F:hydrolase activity"/>
    <property type="evidence" value="ECO:0007669"/>
    <property type="project" value="UniProtKB-KW"/>
</dbReference>
<dbReference type="PANTHER" id="PTHR12302:SF3">
    <property type="entry name" value="SERINE_THREONINE-PROTEIN KINASE 31"/>
    <property type="match status" value="1"/>
</dbReference>
<dbReference type="InterPro" id="IPR016071">
    <property type="entry name" value="Staphylococal_nuclease_OB-fold"/>
</dbReference>
<keyword evidence="3" id="KW-0378">Hydrolase</keyword>
<dbReference type="EMBL" id="LAJG01000022">
    <property type="protein sequence ID" value="KKB78423.1"/>
    <property type="molecule type" value="Genomic_DNA"/>
</dbReference>
<comment type="caution">
    <text evidence="5">The sequence shown here is derived from an EMBL/GenBank/DDBJ whole genome shotgun (WGS) entry which is preliminary data.</text>
</comment>
<evidence type="ECO:0000256" key="3">
    <source>
        <dbReference type="ARBA" id="ARBA00022801"/>
    </source>
</evidence>